<reference evidence="1" key="1">
    <citation type="submission" date="2018-05" db="EMBL/GenBank/DDBJ databases">
        <title>Draft genome of Mucuna pruriens seed.</title>
        <authorList>
            <person name="Nnadi N.E."/>
            <person name="Vos R."/>
            <person name="Hasami M.H."/>
            <person name="Devisetty U.K."/>
            <person name="Aguiy J.C."/>
        </authorList>
    </citation>
    <scope>NUCLEOTIDE SEQUENCE [LARGE SCALE GENOMIC DNA]</scope>
    <source>
        <strain evidence="1">JCA_2017</strain>
    </source>
</reference>
<protein>
    <submittedName>
        <fullName evidence="1">Uncharacterized protein</fullName>
    </submittedName>
</protein>
<feature type="non-terminal residue" evidence="1">
    <location>
        <position position="1"/>
    </location>
</feature>
<evidence type="ECO:0000313" key="2">
    <source>
        <dbReference type="Proteomes" id="UP000257109"/>
    </source>
</evidence>
<name>A0A371EY50_MUCPR</name>
<comment type="caution">
    <text evidence="1">The sequence shown here is derived from an EMBL/GenBank/DDBJ whole genome shotgun (WGS) entry which is preliminary data.</text>
</comment>
<evidence type="ECO:0000313" key="1">
    <source>
        <dbReference type="EMBL" id="RDX70863.1"/>
    </source>
</evidence>
<dbReference type="EMBL" id="QJKJ01011550">
    <property type="protein sequence ID" value="RDX70863.1"/>
    <property type="molecule type" value="Genomic_DNA"/>
</dbReference>
<gene>
    <name evidence="1" type="ORF">CR513_49849</name>
</gene>
<dbReference type="OrthoDB" id="1745136at2759"/>
<accession>A0A371EY50</accession>
<dbReference type="Proteomes" id="UP000257109">
    <property type="component" value="Unassembled WGS sequence"/>
</dbReference>
<sequence>MDSPLNGNFIQFLTAKMVWDPITTTYFDGSETSQVYNLRRRGLWCEIDFHCPNPMECSTDIQHYNTLVQEDRVYVFLDGPDNCLDNIRSDVLQMKLFSKME</sequence>
<organism evidence="1 2">
    <name type="scientific">Mucuna pruriens</name>
    <name type="common">Velvet bean</name>
    <name type="synonym">Dolichos pruriens</name>
    <dbReference type="NCBI Taxonomy" id="157652"/>
    <lineage>
        <taxon>Eukaryota</taxon>
        <taxon>Viridiplantae</taxon>
        <taxon>Streptophyta</taxon>
        <taxon>Embryophyta</taxon>
        <taxon>Tracheophyta</taxon>
        <taxon>Spermatophyta</taxon>
        <taxon>Magnoliopsida</taxon>
        <taxon>eudicotyledons</taxon>
        <taxon>Gunneridae</taxon>
        <taxon>Pentapetalae</taxon>
        <taxon>rosids</taxon>
        <taxon>fabids</taxon>
        <taxon>Fabales</taxon>
        <taxon>Fabaceae</taxon>
        <taxon>Papilionoideae</taxon>
        <taxon>50 kb inversion clade</taxon>
        <taxon>NPAAA clade</taxon>
        <taxon>indigoferoid/millettioid clade</taxon>
        <taxon>Phaseoleae</taxon>
        <taxon>Mucuna</taxon>
    </lineage>
</organism>
<keyword evidence="2" id="KW-1185">Reference proteome</keyword>
<dbReference type="AlphaFoldDB" id="A0A371EY50"/>
<proteinExistence type="predicted"/>